<protein>
    <submittedName>
        <fullName evidence="1">Uncharacterized protein</fullName>
    </submittedName>
</protein>
<name>A0A1Q3EBK1_LENED</name>
<organism evidence="1 2">
    <name type="scientific">Lentinula edodes</name>
    <name type="common">Shiitake mushroom</name>
    <name type="synonym">Lentinus edodes</name>
    <dbReference type="NCBI Taxonomy" id="5353"/>
    <lineage>
        <taxon>Eukaryota</taxon>
        <taxon>Fungi</taxon>
        <taxon>Dikarya</taxon>
        <taxon>Basidiomycota</taxon>
        <taxon>Agaricomycotina</taxon>
        <taxon>Agaricomycetes</taxon>
        <taxon>Agaricomycetidae</taxon>
        <taxon>Agaricales</taxon>
        <taxon>Marasmiineae</taxon>
        <taxon>Omphalotaceae</taxon>
        <taxon>Lentinula</taxon>
    </lineage>
</organism>
<keyword evidence="2" id="KW-1185">Reference proteome</keyword>
<gene>
    <name evidence="1" type="ORF">LENED_006398</name>
</gene>
<dbReference type="EMBL" id="BDGU01000198">
    <property type="protein sequence ID" value="GAW04593.1"/>
    <property type="molecule type" value="Genomic_DNA"/>
</dbReference>
<comment type="caution">
    <text evidence="1">The sequence shown here is derived from an EMBL/GenBank/DDBJ whole genome shotgun (WGS) entry which is preliminary data.</text>
</comment>
<dbReference type="Pfam" id="PF19287">
    <property type="entry name" value="DUF5910"/>
    <property type="match status" value="1"/>
</dbReference>
<dbReference type="AlphaFoldDB" id="A0A1Q3EBK1"/>
<evidence type="ECO:0000313" key="1">
    <source>
        <dbReference type="EMBL" id="GAW04593.1"/>
    </source>
</evidence>
<reference evidence="1 2" key="1">
    <citation type="submission" date="2016-08" db="EMBL/GenBank/DDBJ databases">
        <authorList>
            <consortium name="Lentinula edodes genome sequencing consortium"/>
            <person name="Sakamoto Y."/>
            <person name="Nakade K."/>
            <person name="Sato S."/>
            <person name="Yoshida Y."/>
            <person name="Miyazaki K."/>
            <person name="Natsume S."/>
            <person name="Konno N."/>
        </authorList>
    </citation>
    <scope>NUCLEOTIDE SEQUENCE [LARGE SCALE GENOMIC DNA]</scope>
    <source>
        <strain evidence="1 2">NBRC 111202</strain>
    </source>
</reference>
<evidence type="ECO:0000313" key="2">
    <source>
        <dbReference type="Proteomes" id="UP000188533"/>
    </source>
</evidence>
<reference evidence="1 2" key="2">
    <citation type="submission" date="2017-02" db="EMBL/GenBank/DDBJ databases">
        <title>A genome survey and senescence transcriptome analysis in Lentinula edodes.</title>
        <authorList>
            <person name="Sakamoto Y."/>
            <person name="Nakade K."/>
            <person name="Sato S."/>
            <person name="Yoshida Y."/>
            <person name="Miyazaki K."/>
            <person name="Natsume S."/>
            <person name="Konno N."/>
        </authorList>
    </citation>
    <scope>NUCLEOTIDE SEQUENCE [LARGE SCALE GENOMIC DNA]</scope>
    <source>
        <strain evidence="1 2">NBRC 111202</strain>
    </source>
</reference>
<dbReference type="InterPro" id="IPR045564">
    <property type="entry name" value="DUF5910"/>
</dbReference>
<sequence length="215" mass="23622">MMRNSSLMISIGSRESVLIYARAGRELAKAAGKVVQAKPNLKGDEAKWVIEGTLTDIKASGTVIGEGAYLTPSVGGWEGEFVCEVWGDLEKFKEAPKEFVTNKIMAHTPESEEAWNKILSGGKTMDTTILAVQIPGQVGYTMRIPPHYLKPSPPRILGVLTGQRKPKVDLGITVRCVSETNIQALSIHNPADWGQWWPNLNPSNQLWMMAIHSRG</sequence>
<dbReference type="Proteomes" id="UP000188533">
    <property type="component" value="Unassembled WGS sequence"/>
</dbReference>
<accession>A0A1Q3EBK1</accession>
<proteinExistence type="predicted"/>